<keyword evidence="3" id="KW-0472">Membrane</keyword>
<dbReference type="PROSITE" id="PS00018">
    <property type="entry name" value="EF_HAND_1"/>
    <property type="match status" value="1"/>
</dbReference>
<dbReference type="Proteomes" id="UP000054937">
    <property type="component" value="Unassembled WGS sequence"/>
</dbReference>
<keyword evidence="1" id="KW-0106">Calcium</keyword>
<feature type="coiled-coil region" evidence="2">
    <location>
        <begin position="1888"/>
        <end position="1960"/>
    </location>
</feature>
<keyword evidence="6" id="KW-1185">Reference proteome</keyword>
<proteinExistence type="predicted"/>
<keyword evidence="3" id="KW-1133">Transmembrane helix</keyword>
<dbReference type="OrthoDB" id="326251at2759"/>
<reference evidence="5 6" key="1">
    <citation type="journal article" date="2015" name="Sci. Rep.">
        <title>Genome of the facultative scuticociliatosis pathogen Pseudocohnilembus persalinus provides insight into its virulence through horizontal gene transfer.</title>
        <authorList>
            <person name="Xiong J."/>
            <person name="Wang G."/>
            <person name="Cheng J."/>
            <person name="Tian M."/>
            <person name="Pan X."/>
            <person name="Warren A."/>
            <person name="Jiang C."/>
            <person name="Yuan D."/>
            <person name="Miao W."/>
        </authorList>
    </citation>
    <scope>NUCLEOTIDE SEQUENCE [LARGE SCALE GENOMIC DNA]</scope>
    <source>
        <strain evidence="5">36N120E</strain>
    </source>
</reference>
<keyword evidence="2" id="KW-0175">Coiled coil</keyword>
<evidence type="ECO:0000256" key="1">
    <source>
        <dbReference type="ARBA" id="ARBA00022837"/>
    </source>
</evidence>
<dbReference type="InParanoid" id="A0A0V0QHQ7"/>
<dbReference type="PROSITE" id="PS50222">
    <property type="entry name" value="EF_HAND_2"/>
    <property type="match status" value="1"/>
</dbReference>
<comment type="caution">
    <text evidence="5">The sequence shown here is derived from an EMBL/GenBank/DDBJ whole genome shotgun (WGS) entry which is preliminary data.</text>
</comment>
<feature type="coiled-coil region" evidence="2">
    <location>
        <begin position="825"/>
        <end position="852"/>
    </location>
</feature>
<dbReference type="InterPro" id="IPR018247">
    <property type="entry name" value="EF_Hand_1_Ca_BS"/>
</dbReference>
<protein>
    <recommendedName>
        <fullName evidence="4">EF-hand domain-containing protein</fullName>
    </recommendedName>
</protein>
<accession>A0A0V0QHQ7</accession>
<feature type="domain" description="EF-hand" evidence="4">
    <location>
        <begin position="2140"/>
        <end position="2169"/>
    </location>
</feature>
<evidence type="ECO:0000259" key="4">
    <source>
        <dbReference type="PROSITE" id="PS50222"/>
    </source>
</evidence>
<evidence type="ECO:0000313" key="5">
    <source>
        <dbReference type="EMBL" id="KRX01783.1"/>
    </source>
</evidence>
<organism evidence="5 6">
    <name type="scientific">Pseudocohnilembus persalinus</name>
    <name type="common">Ciliate</name>
    <dbReference type="NCBI Taxonomy" id="266149"/>
    <lineage>
        <taxon>Eukaryota</taxon>
        <taxon>Sar</taxon>
        <taxon>Alveolata</taxon>
        <taxon>Ciliophora</taxon>
        <taxon>Intramacronucleata</taxon>
        <taxon>Oligohymenophorea</taxon>
        <taxon>Scuticociliatia</taxon>
        <taxon>Philasterida</taxon>
        <taxon>Pseudocohnilembidae</taxon>
        <taxon>Pseudocohnilembus</taxon>
    </lineage>
</organism>
<evidence type="ECO:0000313" key="6">
    <source>
        <dbReference type="Proteomes" id="UP000054937"/>
    </source>
</evidence>
<dbReference type="EMBL" id="LDAU01000164">
    <property type="protein sequence ID" value="KRX01783.1"/>
    <property type="molecule type" value="Genomic_DNA"/>
</dbReference>
<evidence type="ECO:0000256" key="2">
    <source>
        <dbReference type="SAM" id="Coils"/>
    </source>
</evidence>
<gene>
    <name evidence="5" type="ORF">PPERSA_00156</name>
</gene>
<dbReference type="InterPro" id="IPR011992">
    <property type="entry name" value="EF-hand-dom_pair"/>
</dbReference>
<sequence>MKTFNQYTVPKNFEEFKINFYNKYSNLVEEAFKKCQGDGKLSVSQVKRRNLKKTSLLEATLRLFSDFGLYKNYQNLLFSLYKVTYLKIDPTGFERNDRLRLIGDCAKQLKISNQVLNYLIAFQDIRDQRSKQLIIDFYKHYPQIVPQYNNNKEKIEKSCEQILETIEQINQINSELFDEFYSKKQKKKNQQGINVLSMVTDILDQDALFNGIFFEKFDLNKEQLSNVAISLLKFLTHYKIISKEDSKTFGDLFYKIFYMLDNFNVDFLSQFFNAEGQIKDEKIKKNVDLMLSLFKTSVQGSRTEFIYEVKQVFLQLLKSKFGNECKEVTEFIYDLVATISIPQSEKKEYIPGQNAYQLYNFFPYLSYIFINDPQQFLPFAEQICKQLFKFDSISSKELQIIFSLFGDSPLIDEASSLLQINASILEITYGMSNIICGKNKYKAISQFTSQPGYKKMCQQASVNTDEIELLLKLGLKAFSIDDLEKFFDIFGMKQQIQMDTLKGLFAFLLPQQDQAYLTPAEQKNKYIKNFNSRKQLYKQLENSQIESNQAKYVTKAIPEQDQYQILELFFNISRGRFMNIEYQFQEQSIIKNMKLFGGSQFIRYSLLGALGYINQDQEVENLSKLSSIFTDYRKGIKSVQNNLQGALYLLDESILDKSNVFDNGEPEILQAFLSPQCDESLYIKMQKQEEAEAEDREKYEISYVQTISIIFYLISKKLSYKTKMTIIENYQINKFYSDLRQQVQAKQKEQTSKDIKEKYKKILDDLYDYNSQHLKTKDLYAFSEEMLEKVENLPEEQQQEAKALEVVSNEVYDNEIINFIFMATLQDMKNSKKQLQELLQKEKTVTNQLKLKEAYMYKFVLDMDLILNCISKSYVSPANPQNQYFRKNMLLELLTEIYHPVSSQIRNQTRCSMFANIFNKIIPSNPSCYLYQKLSDVYKYTEEEEKENEEYRIFSEQFNIFQTVLYDQQKDSQNQASAEIPEKLQFENIKKFFEKYKSLYYDAQRFKILDDLQKLIANLMQNSAQKSQGKSDKPFVSTIQLKKSLAQQQQQQQQQQQSHAKKGKKLKYGPFQELLEKRKVFHKVEIIDQKEQKIQYETKKIIQKNIDDHIRYLLNNELGIVKTVEQLHNKVSGILGNKQTKSLVQFILLLQQEQNVNKIFVLVKNILKKLQTLRSNALNVELFLETVFLPDKDQNQIKSFISTFIDSRFYNQFMGIFLIKLIQSDKFNLKKYAALEAQKQFENDPEFKKLDEKQQMLKIQSEQKVIYREVLDNSIGQLLAKLQVSPIQIRVLNNILQCFAGEIDSWLLLFSQNIQLFDKNNKTINKIGSKFLYTIFSYIDQLKQLNKQKIYTTIKSQQGLSLKQCLEQIADLNEITRDIDVVQKFIGHKDIIQIPGLSEDQSEKIKSLFEEVLDVKYGDPQEIINIIFTELHIIDDIPPQYQKFLEKISYSNIIKLFKDPSNLKNNHQNTSKKILKISKQLLENTLKDNKTLQKLFTFFVETVTKINSKNPILVLGAQIIALIKSLKEEEFKEDQEKQQLLDDILIIVTGGMSLQICGNLTKLNETQIHILQLFGTKMLQKFQKTINPDNEPLQIVQIIEQKINNLSAEQLQTELLKSPEKNQQESLITNFDKLKNTFYQSVQNLCELDKKEQGKHDQQQQQKQEAYDQLLVALEPFNSIWEGLQDKFLNDYDDYQLCSILKLIKLMFYQFSGLVQNDEESEAWKMIVYGEHLEGLENIALMVSGEEYIDDVDTILRYGLPILGDLIFVGFDILKNKNQFSIRDLITKYQDQIYFYFEDLKSIIFGLIDNEETKKLITLVTQILQSIIDEDGIDSDSVQKRGIELLHLMRPIFEQVVCKSFNMNEKTLQSFNNNQQAYENFLKDKEEYNKLKKDQLQIQTDLKNTKKQLNILKTQKKSYETQLQDEKLEEIIKTELTKKLEEATKDSETATKTQEKLSEALQENLKNQAAKFQAIIAQDSKIGGIIDVVGDIVKKITEIQEVYKNKLEPLIEDFKINGYDNEIFVNQFIPVVVQLVSSQFDSSSQVFIVNVTNSIIALINCKFNDIHDDLFKIMRLNEQDISNIRGVLTLFGTQGKSPLQMLQDKKEETLGFIQKKSNDPSFNQFNKIKEKLEEIGIQPRDMFKLADIDGGGTLDMREFQLYFKKIGIELSEHRVQEIFAQVKQGGAAQQSADQSLNEDEFIKAYEYVQNQSMFLTLEKMGITKSRLVFILTILTILLLLIFVFIFIGVSAFAIPGTFGAIVNSAFPVLGGTGVSKSNDSDPAKKLNIQKIKKTVQDALATIQNSGI</sequence>
<dbReference type="SUPFAM" id="SSF47473">
    <property type="entry name" value="EF-hand"/>
    <property type="match status" value="1"/>
</dbReference>
<dbReference type="InterPro" id="IPR002048">
    <property type="entry name" value="EF_hand_dom"/>
</dbReference>
<name>A0A0V0QHQ7_PSEPJ</name>
<keyword evidence="3" id="KW-0812">Transmembrane</keyword>
<dbReference type="Gene3D" id="1.10.238.10">
    <property type="entry name" value="EF-hand"/>
    <property type="match status" value="1"/>
</dbReference>
<dbReference type="CDD" id="cd00051">
    <property type="entry name" value="EFh"/>
    <property type="match status" value="1"/>
</dbReference>
<feature type="transmembrane region" description="Helical" evidence="3">
    <location>
        <begin position="2227"/>
        <end position="2254"/>
    </location>
</feature>
<dbReference type="GO" id="GO:0005509">
    <property type="term" value="F:calcium ion binding"/>
    <property type="evidence" value="ECO:0007669"/>
    <property type="project" value="InterPro"/>
</dbReference>
<evidence type="ECO:0000256" key="3">
    <source>
        <dbReference type="SAM" id="Phobius"/>
    </source>
</evidence>